<evidence type="ECO:0000256" key="2">
    <source>
        <dbReference type="ARBA" id="ARBA00022977"/>
    </source>
</evidence>
<dbReference type="InterPro" id="IPR013785">
    <property type="entry name" value="Aldolase_TIM"/>
</dbReference>
<evidence type="ECO:0000313" key="4">
    <source>
        <dbReference type="EMBL" id="MFD1206340.1"/>
    </source>
</evidence>
<evidence type="ECO:0000259" key="3">
    <source>
        <dbReference type="Pfam" id="PF02581"/>
    </source>
</evidence>
<reference evidence="5" key="1">
    <citation type="journal article" date="2019" name="Int. J. Syst. Evol. Microbiol.">
        <title>The Global Catalogue of Microorganisms (GCM) 10K type strain sequencing project: providing services to taxonomists for standard genome sequencing and annotation.</title>
        <authorList>
            <consortium name="The Broad Institute Genomics Platform"/>
            <consortium name="The Broad Institute Genome Sequencing Center for Infectious Disease"/>
            <person name="Wu L."/>
            <person name="Ma J."/>
        </authorList>
    </citation>
    <scope>NUCLEOTIDE SEQUENCE [LARGE SCALE GENOMIC DNA]</scope>
    <source>
        <strain evidence="5">CCUG 53915</strain>
    </source>
</reference>
<evidence type="ECO:0000313" key="5">
    <source>
        <dbReference type="Proteomes" id="UP001597231"/>
    </source>
</evidence>
<keyword evidence="5" id="KW-1185">Reference proteome</keyword>
<name>A0ABW3U056_9BACL</name>
<dbReference type="CDD" id="cd00564">
    <property type="entry name" value="TMP_TenI"/>
    <property type="match status" value="1"/>
</dbReference>
<comment type="pathway">
    <text evidence="1">Cofactor biosynthesis; thiamine diphosphate biosynthesis.</text>
</comment>
<dbReference type="InterPro" id="IPR036206">
    <property type="entry name" value="ThiamineP_synth_sf"/>
</dbReference>
<dbReference type="SUPFAM" id="SSF51391">
    <property type="entry name" value="Thiamin phosphate synthase"/>
    <property type="match status" value="1"/>
</dbReference>
<proteinExistence type="predicted"/>
<keyword evidence="2" id="KW-0784">Thiamine biosynthesis</keyword>
<dbReference type="InterPro" id="IPR022998">
    <property type="entry name" value="ThiamineP_synth_TenI"/>
</dbReference>
<feature type="domain" description="Thiamine phosphate synthase/TenI" evidence="3">
    <location>
        <begin position="3"/>
        <end position="179"/>
    </location>
</feature>
<dbReference type="Proteomes" id="UP001597231">
    <property type="component" value="Unassembled WGS sequence"/>
</dbReference>
<protein>
    <submittedName>
        <fullName evidence="4">Thiamine phosphate synthase</fullName>
    </submittedName>
</protein>
<dbReference type="PANTHER" id="PTHR20857:SF22">
    <property type="entry name" value="THIAZOLE TAUTOMERASE"/>
    <property type="match status" value="1"/>
</dbReference>
<accession>A0ABW3U056</accession>
<dbReference type="PANTHER" id="PTHR20857">
    <property type="entry name" value="THIAMINE-PHOSPHATE PYROPHOSPHORYLASE"/>
    <property type="match status" value="1"/>
</dbReference>
<sequence length="199" mass="21743">MDLIAVTNSRMDNSELLDILLRIEASIDAVILRETLKTDAEVLSLIRLLQTANFDEEKIIVHGRADIALLTGIRRVQLPGHALPVDKLRQHFPMLSFGRSVHSIAEAQMAYKAGADWLLYGHVFETASKNGLPPRGSEELFKLCQSIPLPIYAIGGILPEHVNLLQSGGVSGVALMSAIFTSSSPELALSNYKVAMKLD</sequence>
<evidence type="ECO:0000256" key="1">
    <source>
        <dbReference type="ARBA" id="ARBA00004948"/>
    </source>
</evidence>
<gene>
    <name evidence="4" type="ORF">ACFQ38_14685</name>
</gene>
<dbReference type="Gene3D" id="3.20.20.70">
    <property type="entry name" value="Aldolase class I"/>
    <property type="match status" value="1"/>
</dbReference>
<dbReference type="EMBL" id="JBHTLT010000121">
    <property type="protein sequence ID" value="MFD1206340.1"/>
    <property type="molecule type" value="Genomic_DNA"/>
</dbReference>
<dbReference type="Pfam" id="PF02581">
    <property type="entry name" value="TMP-TENI"/>
    <property type="match status" value="1"/>
</dbReference>
<dbReference type="RefSeq" id="WP_381481862.1">
    <property type="nucleotide sequence ID" value="NZ_JBHTLT010000121.1"/>
</dbReference>
<organism evidence="4 5">
    <name type="scientific">Sporosarcina contaminans</name>
    <dbReference type="NCBI Taxonomy" id="633403"/>
    <lineage>
        <taxon>Bacteria</taxon>
        <taxon>Bacillati</taxon>
        <taxon>Bacillota</taxon>
        <taxon>Bacilli</taxon>
        <taxon>Bacillales</taxon>
        <taxon>Caryophanaceae</taxon>
        <taxon>Sporosarcina</taxon>
    </lineage>
</organism>
<comment type="caution">
    <text evidence="4">The sequence shown here is derived from an EMBL/GenBank/DDBJ whole genome shotgun (WGS) entry which is preliminary data.</text>
</comment>